<organism evidence="2 3">
    <name type="scientific">Achaetomium macrosporum</name>
    <dbReference type="NCBI Taxonomy" id="79813"/>
    <lineage>
        <taxon>Eukaryota</taxon>
        <taxon>Fungi</taxon>
        <taxon>Dikarya</taxon>
        <taxon>Ascomycota</taxon>
        <taxon>Pezizomycotina</taxon>
        <taxon>Sordariomycetes</taxon>
        <taxon>Sordariomycetidae</taxon>
        <taxon>Sordariales</taxon>
        <taxon>Chaetomiaceae</taxon>
        <taxon>Achaetomium</taxon>
    </lineage>
</organism>
<dbReference type="SUPFAM" id="SSF53649">
    <property type="entry name" value="Alkaline phosphatase-like"/>
    <property type="match status" value="1"/>
</dbReference>
<dbReference type="Proteomes" id="UP001303760">
    <property type="component" value="Unassembled WGS sequence"/>
</dbReference>
<reference evidence="2" key="1">
    <citation type="journal article" date="2023" name="Mol. Phylogenet. Evol.">
        <title>Genome-scale phylogeny and comparative genomics of the fungal order Sordariales.</title>
        <authorList>
            <person name="Hensen N."/>
            <person name="Bonometti L."/>
            <person name="Westerberg I."/>
            <person name="Brannstrom I.O."/>
            <person name="Guillou S."/>
            <person name="Cros-Aarteil S."/>
            <person name="Calhoun S."/>
            <person name="Haridas S."/>
            <person name="Kuo A."/>
            <person name="Mondo S."/>
            <person name="Pangilinan J."/>
            <person name="Riley R."/>
            <person name="LaButti K."/>
            <person name="Andreopoulos B."/>
            <person name="Lipzen A."/>
            <person name="Chen C."/>
            <person name="Yan M."/>
            <person name="Daum C."/>
            <person name="Ng V."/>
            <person name="Clum A."/>
            <person name="Steindorff A."/>
            <person name="Ohm R.A."/>
            <person name="Martin F."/>
            <person name="Silar P."/>
            <person name="Natvig D.O."/>
            <person name="Lalanne C."/>
            <person name="Gautier V."/>
            <person name="Ament-Velasquez S.L."/>
            <person name="Kruys A."/>
            <person name="Hutchinson M.I."/>
            <person name="Powell A.J."/>
            <person name="Barry K."/>
            <person name="Miller A.N."/>
            <person name="Grigoriev I.V."/>
            <person name="Debuchy R."/>
            <person name="Gladieux P."/>
            <person name="Hiltunen Thoren M."/>
            <person name="Johannesson H."/>
        </authorList>
    </citation>
    <scope>NUCLEOTIDE SEQUENCE</scope>
    <source>
        <strain evidence="2">CBS 532.94</strain>
    </source>
</reference>
<sequence>MKGVDELGLWKDTPLIIGGAGLPEGQVITSMTEMVDLVPTMLEVSGIGEKFAHNGLSWVPLLLHGDSSGHPHEQYAFSEGGFLESEEPLLEQTPYPYDLKAGFQHQDTKLMGKAISLRDSIWTYVHHLYEPPELHYQQNDPRELHNLAADLAHAHLVAKYEQAVLQWLLKSADVLPWSRDPRLPEVKLKGTRDQMEERLEAQLNWPLEIKAIQKRPNGPLRRRSVS</sequence>
<dbReference type="InterPro" id="IPR017850">
    <property type="entry name" value="Alkaline_phosphatase_core_sf"/>
</dbReference>
<name>A0AAN7C4Y9_9PEZI</name>
<comment type="similarity">
    <text evidence="1">Belongs to the sulfatase family.</text>
</comment>
<dbReference type="PANTHER" id="PTHR42693:SF33">
    <property type="entry name" value="ARYLSULFATASE"/>
    <property type="match status" value="1"/>
</dbReference>
<keyword evidence="3" id="KW-1185">Reference proteome</keyword>
<dbReference type="Gene3D" id="3.40.720.10">
    <property type="entry name" value="Alkaline Phosphatase, subunit A"/>
    <property type="match status" value="1"/>
</dbReference>
<evidence type="ECO:0000313" key="3">
    <source>
        <dbReference type="Proteomes" id="UP001303760"/>
    </source>
</evidence>
<protein>
    <submittedName>
        <fullName evidence="2">Alkaline-phosphatase-like protein</fullName>
    </submittedName>
</protein>
<dbReference type="GO" id="GO:0004065">
    <property type="term" value="F:arylsulfatase activity"/>
    <property type="evidence" value="ECO:0007669"/>
    <property type="project" value="TreeGrafter"/>
</dbReference>
<dbReference type="AlphaFoldDB" id="A0AAN7C4Y9"/>
<comment type="caution">
    <text evidence="2">The sequence shown here is derived from an EMBL/GenBank/DDBJ whole genome shotgun (WGS) entry which is preliminary data.</text>
</comment>
<dbReference type="InterPro" id="IPR050738">
    <property type="entry name" value="Sulfatase"/>
</dbReference>
<proteinExistence type="inferred from homology"/>
<evidence type="ECO:0000256" key="1">
    <source>
        <dbReference type="ARBA" id="ARBA00008779"/>
    </source>
</evidence>
<dbReference type="EMBL" id="MU860297">
    <property type="protein sequence ID" value="KAK4235107.1"/>
    <property type="molecule type" value="Genomic_DNA"/>
</dbReference>
<reference evidence="2" key="2">
    <citation type="submission" date="2023-05" db="EMBL/GenBank/DDBJ databases">
        <authorList>
            <consortium name="Lawrence Berkeley National Laboratory"/>
            <person name="Steindorff A."/>
            <person name="Hensen N."/>
            <person name="Bonometti L."/>
            <person name="Westerberg I."/>
            <person name="Brannstrom I.O."/>
            <person name="Guillou S."/>
            <person name="Cros-Aarteil S."/>
            <person name="Calhoun S."/>
            <person name="Haridas S."/>
            <person name="Kuo A."/>
            <person name="Mondo S."/>
            <person name="Pangilinan J."/>
            <person name="Riley R."/>
            <person name="Labutti K."/>
            <person name="Andreopoulos B."/>
            <person name="Lipzen A."/>
            <person name="Chen C."/>
            <person name="Yanf M."/>
            <person name="Daum C."/>
            <person name="Ng V."/>
            <person name="Clum A."/>
            <person name="Ohm R."/>
            <person name="Martin F."/>
            <person name="Silar P."/>
            <person name="Natvig D."/>
            <person name="Lalanne C."/>
            <person name="Gautier V."/>
            <person name="Ament-Velasquez S.L."/>
            <person name="Kruys A."/>
            <person name="Hutchinson M.I."/>
            <person name="Powell A.J."/>
            <person name="Barry K."/>
            <person name="Miller A.N."/>
            <person name="Grigoriev I.V."/>
            <person name="Debuchy R."/>
            <person name="Gladieux P."/>
            <person name="Thoren M.H."/>
            <person name="Johannesson H."/>
        </authorList>
    </citation>
    <scope>NUCLEOTIDE SEQUENCE</scope>
    <source>
        <strain evidence="2">CBS 532.94</strain>
    </source>
</reference>
<evidence type="ECO:0000313" key="2">
    <source>
        <dbReference type="EMBL" id="KAK4235107.1"/>
    </source>
</evidence>
<dbReference type="PANTHER" id="PTHR42693">
    <property type="entry name" value="ARYLSULFATASE FAMILY MEMBER"/>
    <property type="match status" value="1"/>
</dbReference>
<accession>A0AAN7C4Y9</accession>
<gene>
    <name evidence="2" type="ORF">C8A03DRAFT_46691</name>
</gene>